<evidence type="ECO:0000313" key="2">
    <source>
        <dbReference type="Proteomes" id="UP000041254"/>
    </source>
</evidence>
<organism evidence="1 2">
    <name type="scientific">Vitrella brassicaformis (strain CCMP3155)</name>
    <dbReference type="NCBI Taxonomy" id="1169540"/>
    <lineage>
        <taxon>Eukaryota</taxon>
        <taxon>Sar</taxon>
        <taxon>Alveolata</taxon>
        <taxon>Colpodellida</taxon>
        <taxon>Vitrellaceae</taxon>
        <taxon>Vitrella</taxon>
    </lineage>
</organism>
<gene>
    <name evidence="1" type="ORF">Vbra_9763</name>
</gene>
<dbReference type="PhylomeDB" id="A0A0G4G9M3"/>
<sequence length="235" mass="25972">MWTFPALEDCRAPFTPTPLSLKGLTHIVSSSPQLTTLAVNNISDCGSPGFIAALGKSMRLTTIRGLHITERVLKKGHLAELQRSLDTHWSKEDMRDEFVFDCPIDHNFGDLTRPLHTFLEWARRVGATVEWRSVACVTVDCSKEPSTVFPAVRGPVADVVNQLAKQAEEVLLMCGGTPLDESWKDVLNFPNVTQLWIGISPIHDGGQRGRQQRLFSRSRAPRVPPGVSGVRGQPP</sequence>
<dbReference type="AlphaFoldDB" id="A0A0G4G9M3"/>
<dbReference type="VEuPathDB" id="CryptoDB:Vbra_9763"/>
<evidence type="ECO:0000313" key="1">
    <source>
        <dbReference type="EMBL" id="CEM25664.1"/>
    </source>
</evidence>
<reference evidence="1 2" key="1">
    <citation type="submission" date="2014-11" db="EMBL/GenBank/DDBJ databases">
        <authorList>
            <person name="Zhu J."/>
            <person name="Qi W."/>
            <person name="Song R."/>
        </authorList>
    </citation>
    <scope>NUCLEOTIDE SEQUENCE [LARGE SCALE GENOMIC DNA]</scope>
</reference>
<protein>
    <submittedName>
        <fullName evidence="1">Uncharacterized protein</fullName>
    </submittedName>
</protein>
<dbReference type="InParanoid" id="A0A0G4G9M3"/>
<proteinExistence type="predicted"/>
<name>A0A0G4G9M3_VITBC</name>
<dbReference type="Proteomes" id="UP000041254">
    <property type="component" value="Unassembled WGS sequence"/>
</dbReference>
<accession>A0A0G4G9M3</accession>
<dbReference type="EMBL" id="CDMY01000603">
    <property type="protein sequence ID" value="CEM25664.1"/>
    <property type="molecule type" value="Genomic_DNA"/>
</dbReference>
<keyword evidence="2" id="KW-1185">Reference proteome</keyword>